<dbReference type="PROSITE" id="PS50053">
    <property type="entry name" value="UBIQUITIN_2"/>
    <property type="match status" value="2"/>
</dbReference>
<protein>
    <recommendedName>
        <fullName evidence="1">Ubiquitin-like domain-containing protein</fullName>
    </recommendedName>
</protein>
<dbReference type="SMART" id="SM00213">
    <property type="entry name" value="UBQ"/>
    <property type="match status" value="2"/>
</dbReference>
<dbReference type="EMBL" id="CARXXK010000003">
    <property type="protein sequence ID" value="CAI6361405.1"/>
    <property type="molecule type" value="Genomic_DNA"/>
</dbReference>
<dbReference type="Pfam" id="PF00240">
    <property type="entry name" value="ubiquitin"/>
    <property type="match status" value="2"/>
</dbReference>
<keyword evidence="3" id="KW-1185">Reference proteome</keyword>
<comment type="caution">
    <text evidence="2">The sequence shown here is derived from an EMBL/GenBank/DDBJ whole genome shotgun (WGS) entry which is preliminary data.</text>
</comment>
<dbReference type="SUPFAM" id="SSF54236">
    <property type="entry name" value="Ubiquitin-like"/>
    <property type="match status" value="2"/>
</dbReference>
<dbReference type="InterPro" id="IPR029071">
    <property type="entry name" value="Ubiquitin-like_domsf"/>
</dbReference>
<dbReference type="PRINTS" id="PR00348">
    <property type="entry name" value="UBIQUITIN"/>
</dbReference>
<sequence length="152" mass="17356">MLIFIKKTITLDVESSDSIENVMAKIQDKEGIPPDQQMLIFASNQLDKGLTLSNYNIHHGSTIELVLRPKDYVRIFINNQFDGQIFELKVKTSDTIETVKAKIYEKLGTDFWSPSQIRLIAGRHLLADWCKISDCDIQEDTIILLTNRLTGD</sequence>
<dbReference type="Gene3D" id="3.10.20.90">
    <property type="entry name" value="Phosphatidylinositol 3-kinase Catalytic Subunit, Chain A, domain 1"/>
    <property type="match status" value="2"/>
</dbReference>
<feature type="domain" description="Ubiquitin-like" evidence="1">
    <location>
        <begin position="73"/>
        <end position="152"/>
    </location>
</feature>
<organism evidence="2 3">
    <name type="scientific">Macrosiphum euphorbiae</name>
    <name type="common">potato aphid</name>
    <dbReference type="NCBI Taxonomy" id="13131"/>
    <lineage>
        <taxon>Eukaryota</taxon>
        <taxon>Metazoa</taxon>
        <taxon>Ecdysozoa</taxon>
        <taxon>Arthropoda</taxon>
        <taxon>Hexapoda</taxon>
        <taxon>Insecta</taxon>
        <taxon>Pterygota</taxon>
        <taxon>Neoptera</taxon>
        <taxon>Paraneoptera</taxon>
        <taxon>Hemiptera</taxon>
        <taxon>Sternorrhyncha</taxon>
        <taxon>Aphidomorpha</taxon>
        <taxon>Aphidoidea</taxon>
        <taxon>Aphididae</taxon>
        <taxon>Macrosiphini</taxon>
        <taxon>Macrosiphum</taxon>
    </lineage>
</organism>
<evidence type="ECO:0000259" key="1">
    <source>
        <dbReference type="PROSITE" id="PS50053"/>
    </source>
</evidence>
<evidence type="ECO:0000313" key="2">
    <source>
        <dbReference type="EMBL" id="CAI6361405.1"/>
    </source>
</evidence>
<proteinExistence type="predicted"/>
<dbReference type="AlphaFoldDB" id="A0AAV0WZR4"/>
<gene>
    <name evidence="2" type="ORF">MEUPH1_LOCUS16590</name>
</gene>
<reference evidence="2 3" key="1">
    <citation type="submission" date="2023-01" db="EMBL/GenBank/DDBJ databases">
        <authorList>
            <person name="Whitehead M."/>
        </authorList>
    </citation>
    <scope>NUCLEOTIDE SEQUENCE [LARGE SCALE GENOMIC DNA]</scope>
</reference>
<name>A0AAV0WZR4_9HEMI</name>
<feature type="domain" description="Ubiquitin-like" evidence="1">
    <location>
        <begin position="1"/>
        <end position="68"/>
    </location>
</feature>
<evidence type="ECO:0000313" key="3">
    <source>
        <dbReference type="Proteomes" id="UP001160148"/>
    </source>
</evidence>
<dbReference type="PANTHER" id="PTHR10666">
    <property type="entry name" value="UBIQUITIN"/>
    <property type="match status" value="1"/>
</dbReference>
<dbReference type="Proteomes" id="UP001160148">
    <property type="component" value="Unassembled WGS sequence"/>
</dbReference>
<accession>A0AAV0WZR4</accession>
<dbReference type="InterPro" id="IPR000626">
    <property type="entry name" value="Ubiquitin-like_dom"/>
</dbReference>
<dbReference type="InterPro" id="IPR019956">
    <property type="entry name" value="Ubiquitin_dom"/>
</dbReference>
<dbReference type="InterPro" id="IPR050158">
    <property type="entry name" value="Ubiquitin_ubiquitin-like"/>
</dbReference>
<dbReference type="FunFam" id="3.10.20.90:FF:000160">
    <property type="entry name" value="Polyubiquitin-C"/>
    <property type="match status" value="1"/>
</dbReference>
<dbReference type="CDD" id="cd17039">
    <property type="entry name" value="Ubl_ubiquitin_like"/>
    <property type="match status" value="1"/>
</dbReference>